<dbReference type="KEGG" id="kro:BVG79_02050"/>
<organism evidence="1 2">
    <name type="scientific">Ketogulonicigenium robustum</name>
    <dbReference type="NCBI Taxonomy" id="92947"/>
    <lineage>
        <taxon>Bacteria</taxon>
        <taxon>Pseudomonadati</taxon>
        <taxon>Pseudomonadota</taxon>
        <taxon>Alphaproteobacteria</taxon>
        <taxon>Rhodobacterales</taxon>
        <taxon>Roseobacteraceae</taxon>
        <taxon>Ketogulonicigenium</taxon>
    </lineage>
</organism>
<dbReference type="EMBL" id="CP019937">
    <property type="protein sequence ID" value="ARO15390.1"/>
    <property type="molecule type" value="Genomic_DNA"/>
</dbReference>
<protein>
    <submittedName>
        <fullName evidence="1">Uncharacterized protein</fullName>
    </submittedName>
</protein>
<name>A0A1W6P224_9RHOB</name>
<keyword evidence="2" id="KW-1185">Reference proteome</keyword>
<evidence type="ECO:0000313" key="1">
    <source>
        <dbReference type="EMBL" id="ARO15390.1"/>
    </source>
</evidence>
<proteinExistence type="predicted"/>
<dbReference type="Proteomes" id="UP000242447">
    <property type="component" value="Chromosome"/>
</dbReference>
<accession>A0A1W6P224</accession>
<dbReference type="AlphaFoldDB" id="A0A1W6P224"/>
<dbReference type="STRING" id="92947.BVG79_02050"/>
<reference evidence="1 2" key="1">
    <citation type="submission" date="2017-02" db="EMBL/GenBank/DDBJ databases">
        <title>Ketogulonicigenium robustum SPU B003 Genome sequencing and assembly.</title>
        <authorList>
            <person name="Li Y."/>
            <person name="Liu L."/>
            <person name="Wang C."/>
            <person name="Zhang M."/>
            <person name="Zhang T."/>
            <person name="Zhang Y."/>
        </authorList>
    </citation>
    <scope>NUCLEOTIDE SEQUENCE [LARGE SCALE GENOMIC DNA]</scope>
    <source>
        <strain evidence="1 2">SPU_B003</strain>
    </source>
</reference>
<sequence>MSFLGGHGPHGAASLIGCAKRREKVSVPPLAGGQRGFIPV</sequence>
<gene>
    <name evidence="1" type="ORF">BVG79_02050</name>
</gene>
<evidence type="ECO:0000313" key="2">
    <source>
        <dbReference type="Proteomes" id="UP000242447"/>
    </source>
</evidence>